<sequence>MTATVARARAPAGLAQAIDWLRAGRLDDADAALEALSRRQPAHADVLHFRGVLRHRQGRTDEGIGLVRRSLSLRPRNGAAWNNLGNLLVEASQADEAAASYRQGIAHAANAGQAANGWANLAALLRKLGRPEEAVQACRSALALQPAHGPGWYILSRLLADQGEVAEAVQAYSRAIALLPQEASGRAQVLRALMVIGERERAAGLLREWLAESPEDPVAQHLLAACEGRAPERASDAYVSRVFDAYAESFDASLQRLNYQAPALVARAVHDALGEPARALDVADVGCGTGLMAPLLAPWARLLAGCDLSAGMLRQAKRRGGYDRLHQAELVHYLATQPAAFDLVVSADTLCYFGDLHAAARAAAQALRPGGWLVFTVEALEQDEAPFRLELSGRYTHSDGHVRAALAAAGFAPARLQAVVPREEAGREVRGWLAAAQRPLSSGPA</sequence>
<gene>
    <name evidence="5" type="ORF">DI563_11995</name>
</gene>
<evidence type="ECO:0000256" key="2">
    <source>
        <dbReference type="ARBA" id="ARBA00022803"/>
    </source>
</evidence>
<dbReference type="InterPro" id="IPR019734">
    <property type="entry name" value="TPR_rpt"/>
</dbReference>
<dbReference type="SUPFAM" id="SSF53335">
    <property type="entry name" value="S-adenosyl-L-methionine-dependent methyltransferases"/>
    <property type="match status" value="1"/>
</dbReference>
<name>A0A2W5S496_VARPD</name>
<dbReference type="CDD" id="cd02440">
    <property type="entry name" value="AdoMet_MTases"/>
    <property type="match status" value="1"/>
</dbReference>
<dbReference type="InterPro" id="IPR029063">
    <property type="entry name" value="SAM-dependent_MTases_sf"/>
</dbReference>
<dbReference type="AlphaFoldDB" id="A0A2W5S496"/>
<evidence type="ECO:0000313" key="5">
    <source>
        <dbReference type="EMBL" id="PZQ74533.1"/>
    </source>
</evidence>
<dbReference type="Proteomes" id="UP000249135">
    <property type="component" value="Unassembled WGS sequence"/>
</dbReference>
<feature type="repeat" description="TPR" evidence="3">
    <location>
        <begin position="149"/>
        <end position="182"/>
    </location>
</feature>
<dbReference type="Gene3D" id="3.40.50.150">
    <property type="entry name" value="Vaccinia Virus protein VP39"/>
    <property type="match status" value="1"/>
</dbReference>
<feature type="repeat" description="TPR" evidence="3">
    <location>
        <begin position="115"/>
        <end position="148"/>
    </location>
</feature>
<protein>
    <submittedName>
        <fullName evidence="5">Methyltransferase type 11</fullName>
    </submittedName>
</protein>
<keyword evidence="5" id="KW-0489">Methyltransferase</keyword>
<dbReference type="SMART" id="SM00028">
    <property type="entry name" value="TPR"/>
    <property type="match status" value="4"/>
</dbReference>
<dbReference type="EMBL" id="QFPP01000125">
    <property type="protein sequence ID" value="PZQ74533.1"/>
    <property type="molecule type" value="Genomic_DNA"/>
</dbReference>
<comment type="caution">
    <text evidence="5">The sequence shown here is derived from an EMBL/GenBank/DDBJ whole genome shotgun (WGS) entry which is preliminary data.</text>
</comment>
<evidence type="ECO:0000256" key="3">
    <source>
        <dbReference type="PROSITE-ProRule" id="PRU00339"/>
    </source>
</evidence>
<keyword evidence="1" id="KW-0677">Repeat</keyword>
<feature type="domain" description="Methyltransferase type 11" evidence="4">
    <location>
        <begin position="284"/>
        <end position="375"/>
    </location>
</feature>
<evidence type="ECO:0000259" key="4">
    <source>
        <dbReference type="Pfam" id="PF08241"/>
    </source>
</evidence>
<proteinExistence type="predicted"/>
<keyword evidence="2 3" id="KW-0802">TPR repeat</keyword>
<dbReference type="InterPro" id="IPR011990">
    <property type="entry name" value="TPR-like_helical_dom_sf"/>
</dbReference>
<dbReference type="Pfam" id="PF08241">
    <property type="entry name" value="Methyltransf_11"/>
    <property type="match status" value="1"/>
</dbReference>
<dbReference type="InterPro" id="IPR051012">
    <property type="entry name" value="CellSynth/LPSAsmb/PSIAsmb"/>
</dbReference>
<keyword evidence="5" id="KW-0808">Transferase</keyword>
<dbReference type="InterPro" id="IPR013216">
    <property type="entry name" value="Methyltransf_11"/>
</dbReference>
<dbReference type="Gene3D" id="1.25.40.10">
    <property type="entry name" value="Tetratricopeptide repeat domain"/>
    <property type="match status" value="3"/>
</dbReference>
<evidence type="ECO:0000313" key="6">
    <source>
        <dbReference type="Proteomes" id="UP000249135"/>
    </source>
</evidence>
<dbReference type="SUPFAM" id="SSF48452">
    <property type="entry name" value="TPR-like"/>
    <property type="match status" value="1"/>
</dbReference>
<dbReference type="GO" id="GO:0008757">
    <property type="term" value="F:S-adenosylmethionine-dependent methyltransferase activity"/>
    <property type="evidence" value="ECO:0007669"/>
    <property type="project" value="InterPro"/>
</dbReference>
<evidence type="ECO:0000256" key="1">
    <source>
        <dbReference type="ARBA" id="ARBA00022737"/>
    </source>
</evidence>
<dbReference type="PANTHER" id="PTHR45586:SF1">
    <property type="entry name" value="LIPOPOLYSACCHARIDE ASSEMBLY PROTEIN B"/>
    <property type="match status" value="1"/>
</dbReference>
<organism evidence="5 6">
    <name type="scientific">Variovorax paradoxus</name>
    <dbReference type="NCBI Taxonomy" id="34073"/>
    <lineage>
        <taxon>Bacteria</taxon>
        <taxon>Pseudomonadati</taxon>
        <taxon>Pseudomonadota</taxon>
        <taxon>Betaproteobacteria</taxon>
        <taxon>Burkholderiales</taxon>
        <taxon>Comamonadaceae</taxon>
        <taxon>Variovorax</taxon>
    </lineage>
</organism>
<dbReference type="PROSITE" id="PS50005">
    <property type="entry name" value="TPR"/>
    <property type="match status" value="2"/>
</dbReference>
<reference evidence="5 6" key="1">
    <citation type="submission" date="2017-08" db="EMBL/GenBank/DDBJ databases">
        <title>Infants hospitalized years apart are colonized by the same room-sourced microbial strains.</title>
        <authorList>
            <person name="Brooks B."/>
            <person name="Olm M.R."/>
            <person name="Firek B.A."/>
            <person name="Baker R."/>
            <person name="Thomas B.C."/>
            <person name="Morowitz M.J."/>
            <person name="Banfield J.F."/>
        </authorList>
    </citation>
    <scope>NUCLEOTIDE SEQUENCE [LARGE SCALE GENOMIC DNA]</scope>
    <source>
        <strain evidence="5">S2_005_003_R2_41</strain>
    </source>
</reference>
<accession>A0A2W5S496</accession>
<dbReference type="Pfam" id="PF13432">
    <property type="entry name" value="TPR_16"/>
    <property type="match status" value="2"/>
</dbReference>
<dbReference type="PANTHER" id="PTHR45586">
    <property type="entry name" value="TPR REPEAT-CONTAINING PROTEIN PA4667"/>
    <property type="match status" value="1"/>
</dbReference>
<dbReference type="GO" id="GO:0032259">
    <property type="term" value="P:methylation"/>
    <property type="evidence" value="ECO:0007669"/>
    <property type="project" value="UniProtKB-KW"/>
</dbReference>